<feature type="region of interest" description="Disordered" evidence="1">
    <location>
        <begin position="244"/>
        <end position="353"/>
    </location>
</feature>
<proteinExistence type="predicted"/>
<feature type="region of interest" description="Disordered" evidence="1">
    <location>
        <begin position="144"/>
        <end position="196"/>
    </location>
</feature>
<accession>A0A7S0R6S0</accession>
<sequence>MSGASSSKGTKPSGLGLDEAEYAAFEAMVVEVPLSEMSGIMLTTLLELCNDLFATSRTATGLSRHLTSRKVARMTPQHLKFTAKTGYVAGLVNVRFVSPSADEAAFESACSLLRLVSAERLGLTLRELSEDDFTSTLRGVLESRSASSLKAQPPGLSKGTGRQGDKDGGGGQAGRTKETPHEARRRVARDELSSYRGFPKKQREGCRYGKFFILRLVEVPAYQRKFQELATEVLDQLFPARLQTSASEPPQAPPPGEQSAATATPTQMPPPADRVTPQGGDQEMPDAEGGGDAVEAVRSTSVVDSSSAVLTNTPGSAIAPQQAHVLASIMGTSPSLSHQATTPMTPASQPPAQ</sequence>
<evidence type="ECO:0000313" key="2">
    <source>
        <dbReference type="EMBL" id="CAD8668889.1"/>
    </source>
</evidence>
<reference evidence="2" key="1">
    <citation type="submission" date="2021-01" db="EMBL/GenBank/DDBJ databases">
        <authorList>
            <person name="Corre E."/>
            <person name="Pelletier E."/>
            <person name="Niang G."/>
            <person name="Scheremetjew M."/>
            <person name="Finn R."/>
            <person name="Kale V."/>
            <person name="Holt S."/>
            <person name="Cochrane G."/>
            <person name="Meng A."/>
            <person name="Brown T."/>
            <person name="Cohen L."/>
        </authorList>
    </citation>
    <scope>NUCLEOTIDE SEQUENCE</scope>
    <source>
        <strain evidence="2">CCMP722</strain>
    </source>
</reference>
<gene>
    <name evidence="2" type="ORF">POBO1169_LOCUS9747</name>
</gene>
<dbReference type="AlphaFoldDB" id="A0A7S0R6S0"/>
<feature type="compositionally biased region" description="Polar residues" evidence="1">
    <location>
        <begin position="330"/>
        <end position="347"/>
    </location>
</feature>
<dbReference type="EMBL" id="HBFA01019029">
    <property type="protein sequence ID" value="CAD8668889.1"/>
    <property type="molecule type" value="Transcribed_RNA"/>
</dbReference>
<evidence type="ECO:0000256" key="1">
    <source>
        <dbReference type="SAM" id="MobiDB-lite"/>
    </source>
</evidence>
<organism evidence="2">
    <name type="scientific">Pyramimonas obovata</name>
    <dbReference type="NCBI Taxonomy" id="1411642"/>
    <lineage>
        <taxon>Eukaryota</taxon>
        <taxon>Viridiplantae</taxon>
        <taxon>Chlorophyta</taxon>
        <taxon>Pyramimonadophyceae</taxon>
        <taxon>Pyramimonadales</taxon>
        <taxon>Pyramimonadaceae</taxon>
        <taxon>Pyramimonas</taxon>
        <taxon>Pyramimonas incertae sedis</taxon>
    </lineage>
</organism>
<protein>
    <submittedName>
        <fullName evidence="2">Uncharacterized protein</fullName>
    </submittedName>
</protein>
<feature type="compositionally biased region" description="Polar residues" evidence="1">
    <location>
        <begin position="298"/>
        <end position="315"/>
    </location>
</feature>
<name>A0A7S0R6S0_9CHLO</name>